<dbReference type="Proteomes" id="UP001448207">
    <property type="component" value="Unassembled WGS sequence"/>
</dbReference>
<accession>A0ABR3ATX5</accession>
<organism evidence="2 3">
    <name type="scientific">Phycomyces blakesleeanus</name>
    <dbReference type="NCBI Taxonomy" id="4837"/>
    <lineage>
        <taxon>Eukaryota</taxon>
        <taxon>Fungi</taxon>
        <taxon>Fungi incertae sedis</taxon>
        <taxon>Mucoromycota</taxon>
        <taxon>Mucoromycotina</taxon>
        <taxon>Mucoromycetes</taxon>
        <taxon>Mucorales</taxon>
        <taxon>Phycomycetaceae</taxon>
        <taxon>Phycomyces</taxon>
    </lineage>
</organism>
<dbReference type="EMBL" id="JBCLYO010000016">
    <property type="protein sequence ID" value="KAL0081902.1"/>
    <property type="molecule type" value="Genomic_DNA"/>
</dbReference>
<evidence type="ECO:0000313" key="2">
    <source>
        <dbReference type="EMBL" id="KAL0081902.1"/>
    </source>
</evidence>
<reference evidence="2 3" key="1">
    <citation type="submission" date="2024-04" db="EMBL/GenBank/DDBJ databases">
        <title>Symmetric and asymmetric DNA N6-adenine methylation regulates different biological responses in Mucorales.</title>
        <authorList>
            <consortium name="Lawrence Berkeley National Laboratory"/>
            <person name="Lax C."/>
            <person name="Mondo S.J."/>
            <person name="Osorio-Concepcion M."/>
            <person name="Muszewska A."/>
            <person name="Corrochano-Luque M."/>
            <person name="Gutierrez G."/>
            <person name="Riley R."/>
            <person name="Lipzen A."/>
            <person name="Guo J."/>
            <person name="Hundley H."/>
            <person name="Amirebrahimi M."/>
            <person name="Ng V."/>
            <person name="Lorenzo-Gutierrez D."/>
            <person name="Binder U."/>
            <person name="Yang J."/>
            <person name="Song Y."/>
            <person name="Canovas D."/>
            <person name="Navarro E."/>
            <person name="Freitag M."/>
            <person name="Gabaldon T."/>
            <person name="Grigoriev I.V."/>
            <person name="Corrochano L.M."/>
            <person name="Nicolas F.E."/>
            <person name="Garre V."/>
        </authorList>
    </citation>
    <scope>NUCLEOTIDE SEQUENCE [LARGE SCALE GENOMIC DNA]</scope>
    <source>
        <strain evidence="2 3">L51</strain>
    </source>
</reference>
<feature type="region of interest" description="Disordered" evidence="1">
    <location>
        <begin position="48"/>
        <end position="123"/>
    </location>
</feature>
<evidence type="ECO:0000256" key="1">
    <source>
        <dbReference type="SAM" id="MobiDB-lite"/>
    </source>
</evidence>
<protein>
    <submittedName>
        <fullName evidence="2">Uncharacterized protein</fullName>
    </submittedName>
</protein>
<name>A0ABR3ATX5_PHYBL</name>
<evidence type="ECO:0000313" key="3">
    <source>
        <dbReference type="Proteomes" id="UP001448207"/>
    </source>
</evidence>
<gene>
    <name evidence="2" type="ORF">J3Q64DRAFT_1177982</name>
</gene>
<feature type="compositionally biased region" description="Basic residues" evidence="1">
    <location>
        <begin position="85"/>
        <end position="99"/>
    </location>
</feature>
<proteinExistence type="predicted"/>
<feature type="compositionally biased region" description="Polar residues" evidence="1">
    <location>
        <begin position="7"/>
        <end position="29"/>
    </location>
</feature>
<feature type="region of interest" description="Disordered" evidence="1">
    <location>
        <begin position="1"/>
        <end position="29"/>
    </location>
</feature>
<sequence length="216" mass="24225">MRHPTSESEVNTPNRRSSDNSSLMSETSVSQYRPSMVSWKANMNNTNASNSNNIIINSNTNSNNSNNIPDDEISRMRSMSTHSPAKMKHVNYPKSRKHSHESINSTSPSERSKNNRPNTKQISSVDCLTEYKENININNINSINSINNINNVGNVSNVINNNSTTNLAEGNPVVQNVMGLGKRSRLLNPEPSEEKIISGKSIHPQYHPKSHPHMYW</sequence>
<feature type="compositionally biased region" description="Low complexity" evidence="1">
    <location>
        <begin position="48"/>
        <end position="68"/>
    </location>
</feature>
<feature type="compositionally biased region" description="Polar residues" evidence="1">
    <location>
        <begin position="102"/>
        <end position="123"/>
    </location>
</feature>
<comment type="caution">
    <text evidence="2">The sequence shown here is derived from an EMBL/GenBank/DDBJ whole genome shotgun (WGS) entry which is preliminary data.</text>
</comment>
<keyword evidence="3" id="KW-1185">Reference proteome</keyword>